<feature type="transmembrane region" description="Helical" evidence="4">
    <location>
        <begin position="314"/>
        <end position="334"/>
    </location>
</feature>
<keyword evidence="2" id="KW-0238">DNA-binding</keyword>
<dbReference type="InterPro" id="IPR036388">
    <property type="entry name" value="WH-like_DNA-bd_sf"/>
</dbReference>
<dbReference type="AlphaFoldDB" id="D0WIA1"/>
<dbReference type="PANTHER" id="PTHR44688">
    <property type="entry name" value="DNA-BINDING TRANSCRIPTIONAL ACTIVATOR DEVR_DOSR"/>
    <property type="match status" value="1"/>
</dbReference>
<evidence type="ECO:0000259" key="5">
    <source>
        <dbReference type="PROSITE" id="PS50043"/>
    </source>
</evidence>
<feature type="transmembrane region" description="Helical" evidence="4">
    <location>
        <begin position="154"/>
        <end position="173"/>
    </location>
</feature>
<keyword evidence="3" id="KW-0804">Transcription</keyword>
<dbReference type="Proteomes" id="UP000006001">
    <property type="component" value="Unassembled WGS sequence"/>
</dbReference>
<evidence type="ECO:0000313" key="6">
    <source>
        <dbReference type="EMBL" id="EEZ60768.1"/>
    </source>
</evidence>
<dbReference type="GO" id="GO:0003677">
    <property type="term" value="F:DNA binding"/>
    <property type="evidence" value="ECO:0007669"/>
    <property type="project" value="UniProtKB-KW"/>
</dbReference>
<organism evidence="6 7">
    <name type="scientific">Slackia exigua (strain ATCC 700122 / DSM 15923 / CIP 105133 / JCM 11022 / KCTC 5966 / S-7)</name>
    <dbReference type="NCBI Taxonomy" id="649764"/>
    <lineage>
        <taxon>Bacteria</taxon>
        <taxon>Bacillati</taxon>
        <taxon>Actinomycetota</taxon>
        <taxon>Coriobacteriia</taxon>
        <taxon>Eggerthellales</taxon>
        <taxon>Eggerthellaceae</taxon>
        <taxon>Slackia</taxon>
    </lineage>
</organism>
<keyword evidence="1" id="KW-0805">Transcription regulation</keyword>
<dbReference type="SUPFAM" id="SSF46894">
    <property type="entry name" value="C-terminal effector domain of the bipartite response regulators"/>
    <property type="match status" value="1"/>
</dbReference>
<feature type="domain" description="HTH luxR-type" evidence="5">
    <location>
        <begin position="447"/>
        <end position="512"/>
    </location>
</feature>
<dbReference type="InterPro" id="IPR000792">
    <property type="entry name" value="Tscrpt_reg_LuxR_C"/>
</dbReference>
<name>D0WIA1_SLAES</name>
<feature type="transmembrane region" description="Helical" evidence="4">
    <location>
        <begin position="123"/>
        <end position="147"/>
    </location>
</feature>
<dbReference type="CDD" id="cd06170">
    <property type="entry name" value="LuxR_C_like"/>
    <property type="match status" value="1"/>
</dbReference>
<dbReference type="EMBL" id="ACUX02000016">
    <property type="protein sequence ID" value="EEZ60768.1"/>
    <property type="molecule type" value="Genomic_DNA"/>
</dbReference>
<feature type="transmembrane region" description="Helical" evidence="4">
    <location>
        <begin position="226"/>
        <end position="246"/>
    </location>
</feature>
<keyword evidence="4" id="KW-1133">Transmembrane helix</keyword>
<keyword evidence="7" id="KW-1185">Reference proteome</keyword>
<dbReference type="HOGENOM" id="CLU_534978_0_0_11"/>
<keyword evidence="4" id="KW-0812">Transmembrane</keyword>
<comment type="caution">
    <text evidence="6">The sequence shown here is derived from an EMBL/GenBank/DDBJ whole genome shotgun (WGS) entry which is preliminary data.</text>
</comment>
<feature type="transmembrane region" description="Helical" evidence="4">
    <location>
        <begin position="346"/>
        <end position="363"/>
    </location>
</feature>
<evidence type="ECO:0000256" key="4">
    <source>
        <dbReference type="SAM" id="Phobius"/>
    </source>
</evidence>
<feature type="transmembrane region" description="Helical" evidence="4">
    <location>
        <begin position="290"/>
        <end position="308"/>
    </location>
</feature>
<dbReference type="GO" id="GO:0006355">
    <property type="term" value="P:regulation of DNA-templated transcription"/>
    <property type="evidence" value="ECO:0007669"/>
    <property type="project" value="InterPro"/>
</dbReference>
<evidence type="ECO:0000256" key="1">
    <source>
        <dbReference type="ARBA" id="ARBA00023015"/>
    </source>
</evidence>
<feature type="transmembrane region" description="Helical" evidence="4">
    <location>
        <begin position="32"/>
        <end position="53"/>
    </location>
</feature>
<dbReference type="SMART" id="SM00421">
    <property type="entry name" value="HTH_LUXR"/>
    <property type="match status" value="1"/>
</dbReference>
<evidence type="ECO:0000313" key="7">
    <source>
        <dbReference type="Proteomes" id="UP000006001"/>
    </source>
</evidence>
<feature type="transmembrane region" description="Helical" evidence="4">
    <location>
        <begin position="179"/>
        <end position="196"/>
    </location>
</feature>
<dbReference type="Gene3D" id="1.10.10.10">
    <property type="entry name" value="Winged helix-like DNA-binding domain superfamily/Winged helix DNA-binding domain"/>
    <property type="match status" value="1"/>
</dbReference>
<reference evidence="6" key="1">
    <citation type="submission" date="2009-10" db="EMBL/GenBank/DDBJ databases">
        <authorList>
            <person name="Weinstock G."/>
            <person name="Sodergren E."/>
            <person name="Clifton S."/>
            <person name="Fulton L."/>
            <person name="Fulton B."/>
            <person name="Courtney L."/>
            <person name="Fronick C."/>
            <person name="Harrison M."/>
            <person name="Strong C."/>
            <person name="Farmer C."/>
            <person name="Delahaunty K."/>
            <person name="Markovic C."/>
            <person name="Hall O."/>
            <person name="Minx P."/>
            <person name="Tomlinson C."/>
            <person name="Mitreva M."/>
            <person name="Nelson J."/>
            <person name="Hou S."/>
            <person name="Wollam A."/>
            <person name="Pepin K.H."/>
            <person name="Johnson M."/>
            <person name="Bhonagiri V."/>
            <person name="Nash W.E."/>
            <person name="Warren W."/>
            <person name="Chinwalla A."/>
            <person name="Mardis E.R."/>
            <person name="Wilson R.K."/>
        </authorList>
    </citation>
    <scope>NUCLEOTIDE SEQUENCE [LARGE SCALE GENOMIC DNA]</scope>
    <source>
        <strain evidence="6">ATCC 700122</strain>
    </source>
</reference>
<dbReference type="InterPro" id="IPR016032">
    <property type="entry name" value="Sig_transdc_resp-reg_C-effctor"/>
</dbReference>
<evidence type="ECO:0000256" key="3">
    <source>
        <dbReference type="ARBA" id="ARBA00023163"/>
    </source>
</evidence>
<feature type="transmembrane region" description="Helical" evidence="4">
    <location>
        <begin position="375"/>
        <end position="396"/>
    </location>
</feature>
<dbReference type="PRINTS" id="PR00038">
    <property type="entry name" value="HTHLUXR"/>
</dbReference>
<sequence length="517" mass="56420">MGGCQMGEGKVRGAHASRDGMRMTAAILRERVSSFVPCLLGLAVVRIWIQAIIYGRYAATDFGSYTVLANLIRVAFIVLLLVVFSHRSMGRVVQRNLSWFSVTAMTLAPVFHLVQPIAPGVPFDLFACVIGGLGLVWGAGMWIGIFVRLAPRVAFFYAFACLAASALGGLVVGFLPQDLVYVIAAFLPTLALVAYWRASALLDEGTLGGDAVPRDHAYDAEPRSTFIRLACGLALLDFALGIARGFPDGQSIALSVPFQIVHQVGVALICIAVVWRVLARGARFGFGSAWRFQIAFMVAGVLLIASLDQPFAETGAVLVTMANTLMLGLLWYCAYDFSRHSSYEPYLVLGGVWVIHLLPREVGRHLISAVGVTDGFVTVAIAIVVCLLALSMAFVLRDDVPASRPFFADLGSDGRYNDSLRSAQASERPSVEERDSAADTLEHRCAELQEVFGLTDRERDMAWYIAQGRSKGRISEELFISENTVKGYTRSLYVKIGVHSKQQLLDTLSKMEHRRAE</sequence>
<dbReference type="Pfam" id="PF00196">
    <property type="entry name" value="GerE"/>
    <property type="match status" value="1"/>
</dbReference>
<keyword evidence="4" id="KW-0472">Membrane</keyword>
<dbReference type="STRING" id="649764.HMPREF0762_01573"/>
<accession>D0WIA1</accession>
<feature type="transmembrane region" description="Helical" evidence="4">
    <location>
        <begin position="258"/>
        <end position="278"/>
    </location>
</feature>
<protein>
    <submittedName>
        <fullName evidence="6">Transcriptional regulator, LuxR family</fullName>
    </submittedName>
</protein>
<dbReference type="PROSITE" id="PS50043">
    <property type="entry name" value="HTH_LUXR_2"/>
    <property type="match status" value="1"/>
</dbReference>
<feature type="transmembrane region" description="Helical" evidence="4">
    <location>
        <begin position="97"/>
        <end position="117"/>
    </location>
</feature>
<proteinExistence type="predicted"/>
<feature type="transmembrane region" description="Helical" evidence="4">
    <location>
        <begin position="65"/>
        <end position="85"/>
    </location>
</feature>
<evidence type="ECO:0000256" key="2">
    <source>
        <dbReference type="ARBA" id="ARBA00023125"/>
    </source>
</evidence>
<dbReference type="PANTHER" id="PTHR44688:SF16">
    <property type="entry name" value="DNA-BINDING TRANSCRIPTIONAL ACTIVATOR DEVR_DOSR"/>
    <property type="match status" value="1"/>
</dbReference>
<gene>
    <name evidence="6" type="ORF">HMPREF0762_01573</name>
</gene>
<dbReference type="eggNOG" id="COG2197">
    <property type="taxonomic scope" value="Bacteria"/>
</dbReference>